<feature type="compositionally biased region" description="Acidic residues" evidence="1">
    <location>
        <begin position="168"/>
        <end position="182"/>
    </location>
</feature>
<protein>
    <submittedName>
        <fullName evidence="2">Uncharacterized protein</fullName>
    </submittedName>
</protein>
<dbReference type="EMBL" id="VDMD01000001">
    <property type="protein sequence ID" value="TRM70377.1"/>
    <property type="molecule type" value="Genomic_DNA"/>
</dbReference>
<organism evidence="2 3">
    <name type="scientific">Schizophyllum amplum</name>
    <dbReference type="NCBI Taxonomy" id="97359"/>
    <lineage>
        <taxon>Eukaryota</taxon>
        <taxon>Fungi</taxon>
        <taxon>Dikarya</taxon>
        <taxon>Basidiomycota</taxon>
        <taxon>Agaricomycotina</taxon>
        <taxon>Agaricomycetes</taxon>
        <taxon>Agaricomycetidae</taxon>
        <taxon>Agaricales</taxon>
        <taxon>Schizophyllaceae</taxon>
        <taxon>Schizophyllum</taxon>
    </lineage>
</organism>
<accession>A0A550D029</accession>
<feature type="region of interest" description="Disordered" evidence="1">
    <location>
        <begin position="1"/>
        <end position="22"/>
    </location>
</feature>
<name>A0A550D029_9AGAR</name>
<evidence type="ECO:0000313" key="3">
    <source>
        <dbReference type="Proteomes" id="UP000320762"/>
    </source>
</evidence>
<reference evidence="2 3" key="1">
    <citation type="journal article" date="2019" name="New Phytol.">
        <title>Comparative genomics reveals unique wood-decay strategies and fruiting body development in the Schizophyllaceae.</title>
        <authorList>
            <person name="Almasi E."/>
            <person name="Sahu N."/>
            <person name="Krizsan K."/>
            <person name="Balint B."/>
            <person name="Kovacs G.M."/>
            <person name="Kiss B."/>
            <person name="Cseklye J."/>
            <person name="Drula E."/>
            <person name="Henrissat B."/>
            <person name="Nagy I."/>
            <person name="Chovatia M."/>
            <person name="Adam C."/>
            <person name="LaButti K."/>
            <person name="Lipzen A."/>
            <person name="Riley R."/>
            <person name="Grigoriev I.V."/>
            <person name="Nagy L.G."/>
        </authorList>
    </citation>
    <scope>NUCLEOTIDE SEQUENCE [LARGE SCALE GENOMIC DNA]</scope>
    <source>
        <strain evidence="2 3">NL-1724</strain>
    </source>
</reference>
<gene>
    <name evidence="2" type="ORF">BD626DRAFT_477254</name>
</gene>
<dbReference type="AlphaFoldDB" id="A0A550D029"/>
<proteinExistence type="predicted"/>
<comment type="caution">
    <text evidence="2">The sequence shown here is derived from an EMBL/GenBank/DDBJ whole genome shotgun (WGS) entry which is preliminary data.</text>
</comment>
<keyword evidence="3" id="KW-1185">Reference proteome</keyword>
<evidence type="ECO:0000313" key="2">
    <source>
        <dbReference type="EMBL" id="TRM70377.1"/>
    </source>
</evidence>
<feature type="region of interest" description="Disordered" evidence="1">
    <location>
        <begin position="275"/>
        <end position="328"/>
    </location>
</feature>
<feature type="region of interest" description="Disordered" evidence="1">
    <location>
        <begin position="162"/>
        <end position="206"/>
    </location>
</feature>
<evidence type="ECO:0000256" key="1">
    <source>
        <dbReference type="SAM" id="MobiDB-lite"/>
    </source>
</evidence>
<dbReference type="Proteomes" id="UP000320762">
    <property type="component" value="Unassembled WGS sequence"/>
</dbReference>
<sequence>MASTTQPSAPVTPVKRAGGAQGRLVNTQLDGDVENASTFSATPENGKFAAVFPELADCVDSGDITSPDSSPVRPHRGPLFTITSPTQSLVLGPAQAAPSSNVAQDVFTSYPVRGPVFYPPGLSYQALKVPPQLRQHYVKPASNVGSHSMDHVLAWTQNVLQSSKSDDEVAQDEDESSQDTQDEGAHPRGTESRASTFAPAMETRAASPTIRFRGHGLWASSLLKAINSPSVLRARVAVDEEQSDEDQVPSSDDEIVYTPRDVEADFQTFAGDVDEILGVSDEPGSGASRGRVEDEVSESDFGSNADCSGYEASSEADESDMDSASFAV</sequence>